<proteinExistence type="inferred from homology"/>
<comment type="caution">
    <text evidence="5">The sequence shown here is derived from an EMBL/GenBank/DDBJ whole genome shotgun (WGS) entry which is preliminary data.</text>
</comment>
<sequence>MLENQVTLRTRTLVRLLHHAGSEPHPTLEKGATWYSREALQRIDADVHAELAGAGLAGDGGVHPDLLATVEAIAHPELEYYGWITAIVEGAPVNLTVFAGSGRGEGFTLVHNTDAGAVAVASVPAAQLLESFLAQLPPWTTASGRTIAVPKSAIEGRGNDTSNEDHFSVMRSETPSASERDVAEFKRLIGLERHGGGQLYVATRHRSGHRRRAERPVSYVDTDEGRWLVEETAGTGEPMLSAAPATSALLGSRLREAQSTLGA</sequence>
<keyword evidence="6" id="KW-1185">Reference proteome</keyword>
<keyword evidence="4" id="KW-0143">Chaperone</keyword>
<evidence type="ECO:0000256" key="2">
    <source>
        <dbReference type="ARBA" id="ARBA00006411"/>
    </source>
</evidence>
<evidence type="ECO:0000256" key="3">
    <source>
        <dbReference type="ARBA" id="ARBA00022490"/>
    </source>
</evidence>
<comment type="subcellular location">
    <subcellularLocation>
        <location evidence="1">Cytoplasm</location>
    </subcellularLocation>
</comment>
<evidence type="ECO:0000256" key="1">
    <source>
        <dbReference type="ARBA" id="ARBA00004496"/>
    </source>
</evidence>
<accession>A0A660CJ71</accession>
<keyword evidence="3" id="KW-0963">Cytoplasm</keyword>
<name>A0A660CJ71_9PSEU</name>
<evidence type="ECO:0000313" key="5">
    <source>
        <dbReference type="EMBL" id="TWH21649.1"/>
    </source>
</evidence>
<dbReference type="Pfam" id="PF14011">
    <property type="entry name" value="ESX-1_EspG"/>
    <property type="match status" value="1"/>
</dbReference>
<gene>
    <name evidence="5" type="ORF">JD82_03515</name>
</gene>
<dbReference type="RefSeq" id="WP_030530251.1">
    <property type="nucleotide sequence ID" value="NZ_JOIJ01000001.1"/>
</dbReference>
<dbReference type="InterPro" id="IPR025734">
    <property type="entry name" value="EspG"/>
</dbReference>
<evidence type="ECO:0000313" key="6">
    <source>
        <dbReference type="Proteomes" id="UP000317303"/>
    </source>
</evidence>
<organism evidence="5 6">
    <name type="scientific">Prauserella rugosa</name>
    <dbReference type="NCBI Taxonomy" id="43354"/>
    <lineage>
        <taxon>Bacteria</taxon>
        <taxon>Bacillati</taxon>
        <taxon>Actinomycetota</taxon>
        <taxon>Actinomycetes</taxon>
        <taxon>Pseudonocardiales</taxon>
        <taxon>Pseudonocardiaceae</taxon>
        <taxon>Prauserella</taxon>
    </lineage>
</organism>
<dbReference type="AlphaFoldDB" id="A0A660CJ71"/>
<protein>
    <submittedName>
        <fullName evidence="5">ESAT-6 protein secretion system EspG family protein</fullName>
    </submittedName>
</protein>
<dbReference type="Proteomes" id="UP000317303">
    <property type="component" value="Unassembled WGS sequence"/>
</dbReference>
<comment type="similarity">
    <text evidence="2">Belongs to the EspG family.</text>
</comment>
<dbReference type="OrthoDB" id="3685017at2"/>
<evidence type="ECO:0000256" key="4">
    <source>
        <dbReference type="ARBA" id="ARBA00023186"/>
    </source>
</evidence>
<dbReference type="EMBL" id="VLJV01000001">
    <property type="protein sequence ID" value="TWH21649.1"/>
    <property type="molecule type" value="Genomic_DNA"/>
</dbReference>
<reference evidence="5 6" key="1">
    <citation type="submission" date="2019-07" db="EMBL/GenBank/DDBJ databases">
        <title>R&amp;d 2014.</title>
        <authorList>
            <person name="Klenk H.-P."/>
        </authorList>
    </citation>
    <scope>NUCLEOTIDE SEQUENCE [LARGE SCALE GENOMIC DNA]</scope>
    <source>
        <strain evidence="5 6">DSM 43194</strain>
    </source>
</reference>